<proteinExistence type="predicted"/>
<dbReference type="Proteomes" id="UP000237440">
    <property type="component" value="Unassembled WGS sequence"/>
</dbReference>
<comment type="caution">
    <text evidence="1">The sequence shown here is derived from an EMBL/GenBank/DDBJ whole genome shotgun (WGS) entry which is preliminary data.</text>
</comment>
<gene>
    <name evidence="1" type="ORF">B0D71_01490</name>
</gene>
<reference evidence="2" key="1">
    <citation type="submission" date="2017-02" db="EMBL/GenBank/DDBJ databases">
        <authorList>
            <person name="Furmanczyk E.M."/>
        </authorList>
    </citation>
    <scope>NUCLEOTIDE SEQUENCE [LARGE SCALE GENOMIC DNA]</scope>
    <source>
        <strain evidence="2">AP3_22</strain>
    </source>
</reference>
<dbReference type="AlphaFoldDB" id="A0A2S3VWQ0"/>
<evidence type="ECO:0000313" key="2">
    <source>
        <dbReference type="Proteomes" id="UP000237440"/>
    </source>
</evidence>
<sequence length="63" mass="6589">MVFNDNAGGQVPRGALRFIASKLAPTGFGVFGAVGQCPSFPQGRVSLNRSSLRINLGLSPVQE</sequence>
<accession>A0A2S3VWQ0</accession>
<evidence type="ECO:0000313" key="1">
    <source>
        <dbReference type="EMBL" id="POF44385.1"/>
    </source>
</evidence>
<organism evidence="1 2">
    <name type="scientific">Pseudomonas laurylsulfativorans</name>
    <dbReference type="NCBI Taxonomy" id="1943631"/>
    <lineage>
        <taxon>Bacteria</taxon>
        <taxon>Pseudomonadati</taxon>
        <taxon>Pseudomonadota</taxon>
        <taxon>Gammaproteobacteria</taxon>
        <taxon>Pseudomonadales</taxon>
        <taxon>Pseudomonadaceae</taxon>
        <taxon>Pseudomonas</taxon>
    </lineage>
</organism>
<protein>
    <submittedName>
        <fullName evidence="1">Uncharacterized protein</fullName>
    </submittedName>
</protein>
<name>A0A2S3VWQ0_9PSED</name>
<dbReference type="EMBL" id="MUJK01000001">
    <property type="protein sequence ID" value="POF44385.1"/>
    <property type="molecule type" value="Genomic_DNA"/>
</dbReference>
<keyword evidence="2" id="KW-1185">Reference proteome</keyword>